<dbReference type="NCBIfam" id="TIGR03433">
    <property type="entry name" value="padR_acidobact"/>
    <property type="match status" value="1"/>
</dbReference>
<keyword evidence="3" id="KW-1185">Reference proteome</keyword>
<dbReference type="Pfam" id="PF03551">
    <property type="entry name" value="PadR"/>
    <property type="match status" value="1"/>
</dbReference>
<dbReference type="PATRIC" id="fig|861299.3.peg.1746"/>
<gene>
    <name evidence="2" type="ORF">J421_1720</name>
</gene>
<dbReference type="PANTHER" id="PTHR33169:SF14">
    <property type="entry name" value="TRANSCRIPTIONAL REGULATOR RV3488"/>
    <property type="match status" value="1"/>
</dbReference>
<dbReference type="STRING" id="861299.J421_1720"/>
<evidence type="ECO:0000313" key="2">
    <source>
        <dbReference type="EMBL" id="AHG89257.1"/>
    </source>
</evidence>
<dbReference type="InterPro" id="IPR036390">
    <property type="entry name" value="WH_DNA-bd_sf"/>
</dbReference>
<sequence>MDGTVTELRKGALDVLILKTVSWGPAHGYAISRWIRETTGGTLIVEEGALYPALHRLEQKGWIESEWRLSETNRRVKSYRITPAGMRQLHAEASSWTRFAAAMAQVLDGTRAPVWAAES</sequence>
<feature type="domain" description="Transcription regulator PadR N-terminal" evidence="1">
    <location>
        <begin position="17"/>
        <end position="90"/>
    </location>
</feature>
<dbReference type="SUPFAM" id="SSF46785">
    <property type="entry name" value="Winged helix' DNA-binding domain"/>
    <property type="match status" value="1"/>
</dbReference>
<dbReference type="Gene3D" id="1.10.10.10">
    <property type="entry name" value="Winged helix-like DNA-binding domain superfamily/Winged helix DNA-binding domain"/>
    <property type="match status" value="1"/>
</dbReference>
<protein>
    <submittedName>
        <fullName evidence="2">Transcriptional regulator, PadR-family</fullName>
    </submittedName>
</protein>
<dbReference type="InterPro" id="IPR005149">
    <property type="entry name" value="Tscrpt_reg_PadR_N"/>
</dbReference>
<dbReference type="InterPro" id="IPR017799">
    <property type="entry name" value="Tscrpt_reg_PadR_acidobac-type"/>
</dbReference>
<proteinExistence type="predicted"/>
<reference evidence="2 3" key="1">
    <citation type="journal article" date="2014" name="Genome Announc.">
        <title>Genome Sequence and Methylome of Soil Bacterium Gemmatirosa kalamazoonensis KBS708T, a Member of the Rarely Cultivated Gemmatimonadetes Phylum.</title>
        <authorList>
            <person name="Debruyn J.M."/>
            <person name="Radosevich M."/>
            <person name="Wommack K.E."/>
            <person name="Polson S.W."/>
            <person name="Hauser L.J."/>
            <person name="Fawaz M.N."/>
            <person name="Korlach J."/>
            <person name="Tsai Y.C."/>
        </authorList>
    </citation>
    <scope>NUCLEOTIDE SEQUENCE [LARGE SCALE GENOMIC DNA]</scope>
    <source>
        <strain evidence="2 3">KBS708</strain>
    </source>
</reference>
<organism evidence="2 3">
    <name type="scientific">Gemmatirosa kalamazoonensis</name>
    <dbReference type="NCBI Taxonomy" id="861299"/>
    <lineage>
        <taxon>Bacteria</taxon>
        <taxon>Pseudomonadati</taxon>
        <taxon>Gemmatimonadota</taxon>
        <taxon>Gemmatimonadia</taxon>
        <taxon>Gemmatimonadales</taxon>
        <taxon>Gemmatimonadaceae</taxon>
        <taxon>Gemmatirosa</taxon>
    </lineage>
</organism>
<dbReference type="HOGENOM" id="CLU_063440_3_3_0"/>
<evidence type="ECO:0000313" key="3">
    <source>
        <dbReference type="Proteomes" id="UP000019151"/>
    </source>
</evidence>
<dbReference type="KEGG" id="gba:J421_1720"/>
<name>W0RFR0_9BACT</name>
<evidence type="ECO:0000259" key="1">
    <source>
        <dbReference type="Pfam" id="PF03551"/>
    </source>
</evidence>
<dbReference type="InterPro" id="IPR052509">
    <property type="entry name" value="Metal_resp_DNA-bind_regulator"/>
</dbReference>
<dbReference type="InterPro" id="IPR036388">
    <property type="entry name" value="WH-like_DNA-bd_sf"/>
</dbReference>
<dbReference type="InParanoid" id="W0RFR0"/>
<dbReference type="AlphaFoldDB" id="W0RFR0"/>
<accession>W0RFR0</accession>
<dbReference type="Proteomes" id="UP000019151">
    <property type="component" value="Chromosome"/>
</dbReference>
<dbReference type="eggNOG" id="COG1695">
    <property type="taxonomic scope" value="Bacteria"/>
</dbReference>
<dbReference type="OrthoDB" id="3186544at2"/>
<dbReference type="EMBL" id="CP007128">
    <property type="protein sequence ID" value="AHG89257.1"/>
    <property type="molecule type" value="Genomic_DNA"/>
</dbReference>
<dbReference type="PANTHER" id="PTHR33169">
    <property type="entry name" value="PADR-FAMILY TRANSCRIPTIONAL REGULATOR"/>
    <property type="match status" value="1"/>
</dbReference>